<dbReference type="GO" id="GO:0031267">
    <property type="term" value="F:small GTPase binding"/>
    <property type="evidence" value="ECO:0007669"/>
    <property type="project" value="TreeGrafter"/>
</dbReference>
<dbReference type="GO" id="GO:0005794">
    <property type="term" value="C:Golgi apparatus"/>
    <property type="evidence" value="ECO:0007669"/>
    <property type="project" value="TreeGrafter"/>
</dbReference>
<dbReference type="Pfam" id="PF01465">
    <property type="entry name" value="GRIP"/>
    <property type="match status" value="1"/>
</dbReference>
<dbReference type="PROSITE" id="PS50913">
    <property type="entry name" value="GRIP"/>
    <property type="match status" value="1"/>
</dbReference>
<dbReference type="Proteomes" id="UP001329430">
    <property type="component" value="Chromosome 10"/>
</dbReference>
<evidence type="ECO:0000313" key="4">
    <source>
        <dbReference type="EMBL" id="KAK5638921.1"/>
    </source>
</evidence>
<feature type="compositionally biased region" description="Polar residues" evidence="2">
    <location>
        <begin position="1"/>
        <end position="22"/>
    </location>
</feature>
<dbReference type="SUPFAM" id="SSF101283">
    <property type="entry name" value="GRIP domain"/>
    <property type="match status" value="1"/>
</dbReference>
<evidence type="ECO:0000259" key="3">
    <source>
        <dbReference type="PROSITE" id="PS50913"/>
    </source>
</evidence>
<evidence type="ECO:0000313" key="5">
    <source>
        <dbReference type="Proteomes" id="UP001329430"/>
    </source>
</evidence>
<accession>A0AAN7V4I7</accession>
<name>A0AAN7V4I7_9COLE</name>
<feature type="region of interest" description="Disordered" evidence="2">
    <location>
        <begin position="1"/>
        <end position="62"/>
    </location>
</feature>
<dbReference type="InterPro" id="IPR000237">
    <property type="entry name" value="GRIP_dom"/>
</dbReference>
<feature type="domain" description="GRIP" evidence="3">
    <location>
        <begin position="1207"/>
        <end position="1254"/>
    </location>
</feature>
<feature type="compositionally biased region" description="Polar residues" evidence="2">
    <location>
        <begin position="34"/>
        <end position="62"/>
    </location>
</feature>
<reference evidence="4 5" key="1">
    <citation type="journal article" date="2024" name="Insects">
        <title>An Improved Chromosome-Level Genome Assembly of the Firefly Pyrocoelia pectoralis.</title>
        <authorList>
            <person name="Fu X."/>
            <person name="Meyer-Rochow V.B."/>
            <person name="Ballantyne L."/>
            <person name="Zhu X."/>
        </authorList>
    </citation>
    <scope>NUCLEOTIDE SEQUENCE [LARGE SCALE GENOMIC DNA]</scope>
    <source>
        <strain evidence="4">XCY_ONT2</strain>
    </source>
</reference>
<feature type="coiled-coil region" evidence="1">
    <location>
        <begin position="1073"/>
        <end position="1201"/>
    </location>
</feature>
<evidence type="ECO:0000256" key="1">
    <source>
        <dbReference type="SAM" id="Coils"/>
    </source>
</evidence>
<dbReference type="AlphaFoldDB" id="A0AAN7V4I7"/>
<keyword evidence="1" id="KW-0175">Coiled coil</keyword>
<sequence>MQQAMKASFQSERMVPKTQQTHKPLLINRDRILDSSTPEPGFSNVSLSNPSTPQSGHVRKNSNSSIASDISFLPRYESATNLYHLQSDLDISASEIEDNVSTSSQLGHLSKEQIHAAFQKAQMRYHKYRGRYTDIKNYYKELEKENGKIKQVLVETQDKALRRVAELREQCSLEQKAKAHLENALRLEIDEKQYVIDTLKTKVNLLRDKNCNTEKSEALLNLDDGKETLTNDLKTAQNEIEVLNARLQEMKANAIVFSSKEGDLKKKIADLEEMAKKKALEMDEVVERERENNLIIAQTKMELHTEIQNRDLEIQNLKHDLDVLKTDLDSYENKNKSTKLENLHSQNAKLIEKIDSLTQKCKGYESELLKLEQLKIENGILKTNDAEMKEEVLRLKEEVDQQQVKFDEEINAYREDTKKNLLSLESKIREKYEAERNECEHLLRNDFEEKLRQVAASTETSQEFRLNLLQKEDEIKELSRTVKEFEMRIKTLNDKHVELEKNHLDLIEENTMALSKLKNSRKRLDELEIEVPKQRDSDNRLTEEIFRMQTEISSLQNENLKLSAEAMDLEEELENSASKNLHLEAANFNYKNELEKLQSAFKDEQSRTELEIKNLANALTTAEGLQKEIVQLHQLAQSPTNAHQIKFENAIVNDLCTTISSVANFQDQVKHLTEQNAVLEQELKQSNKDEELVKAKEAFQKKIKEQKAKFHTDIQNLNAEVSASKEKNEQIQLYIDEYKQKLNEYETASSQKTMQLQDLTNENAHFKDLLQKFEENITVLSQEKDSLSLTLRQKEEENSNLNDKLDRLLNENKKLLSSQNEIAEENGKLQQELETVKSDLNTLKYEGLIRLQSSEAEHQKQISNLQDDHMIALQQEIAKFKMSETNYIEEKGKLTHENFELLNINSELKLEIGRHEVTKLELEKKLQKLEDDSKDLSKSNNELNEQLEKCQSDLEALLVEKGEIKESCSTLLGRVEELQNANQQLQEDLKKLKQEEMSLNEKLVTHSQTSENYSRSLEEIAELKCRNNQLTNDFQQIIQENDNLVQDLAKKKLQYETISLEKEKWENIELEKSAQESRELEQLTTDNKKLQSELQQFEKEREDLKTQLCDAECQFTNLTHEHQLLQDEIQELKISPINTDDVEKIQKEHEKEINHLNDKLIQYKSLDLTNRTSIEFYENELQKMKNKNEKLNRKLDETLVTLNHCTDLTTSTETEYLRNVLYNYMLGKEGLVLARVIAAVCKFDDDQTEAILQREQQKQTLLGQLGFR</sequence>
<dbReference type="PANTHER" id="PTHR19327">
    <property type="entry name" value="GOLGIN"/>
    <property type="match status" value="1"/>
</dbReference>
<feature type="coiled-coil region" evidence="1">
    <location>
        <begin position="135"/>
        <end position="184"/>
    </location>
</feature>
<dbReference type="PANTHER" id="PTHR19327:SF0">
    <property type="entry name" value="GOLGIN SUBFAMILY A MEMBER 4"/>
    <property type="match status" value="1"/>
</dbReference>
<comment type="caution">
    <text evidence="4">The sequence shown here is derived from an EMBL/GenBank/DDBJ whole genome shotgun (WGS) entry which is preliminary data.</text>
</comment>
<gene>
    <name evidence="4" type="ORF">RI129_013216</name>
</gene>
<feature type="coiled-coil region" evidence="1">
    <location>
        <begin position="219"/>
        <end position="288"/>
    </location>
</feature>
<dbReference type="Gene3D" id="1.10.220.60">
    <property type="entry name" value="GRIP domain"/>
    <property type="match status" value="1"/>
</dbReference>
<feature type="coiled-coil region" evidence="1">
    <location>
        <begin position="905"/>
        <end position="1047"/>
    </location>
</feature>
<dbReference type="EMBL" id="JAVRBK010000010">
    <property type="protein sequence ID" value="KAK5638921.1"/>
    <property type="molecule type" value="Genomic_DNA"/>
</dbReference>
<proteinExistence type="predicted"/>
<dbReference type="SMART" id="SM00755">
    <property type="entry name" value="Grip"/>
    <property type="match status" value="1"/>
</dbReference>
<organism evidence="4 5">
    <name type="scientific">Pyrocoelia pectoralis</name>
    <dbReference type="NCBI Taxonomy" id="417401"/>
    <lineage>
        <taxon>Eukaryota</taxon>
        <taxon>Metazoa</taxon>
        <taxon>Ecdysozoa</taxon>
        <taxon>Arthropoda</taxon>
        <taxon>Hexapoda</taxon>
        <taxon>Insecta</taxon>
        <taxon>Pterygota</taxon>
        <taxon>Neoptera</taxon>
        <taxon>Endopterygota</taxon>
        <taxon>Coleoptera</taxon>
        <taxon>Polyphaga</taxon>
        <taxon>Elateriformia</taxon>
        <taxon>Elateroidea</taxon>
        <taxon>Lampyridae</taxon>
        <taxon>Lampyrinae</taxon>
        <taxon>Pyrocoelia</taxon>
    </lineage>
</organism>
<keyword evidence="5" id="KW-1185">Reference proteome</keyword>
<protein>
    <recommendedName>
        <fullName evidence="3">GRIP domain-containing protein</fullName>
    </recommendedName>
</protein>
<feature type="coiled-coil region" evidence="1">
    <location>
        <begin position="662"/>
        <end position="868"/>
    </location>
</feature>
<dbReference type="GO" id="GO:0048193">
    <property type="term" value="P:Golgi vesicle transport"/>
    <property type="evidence" value="ECO:0007669"/>
    <property type="project" value="TreeGrafter"/>
</dbReference>
<feature type="coiled-coil region" evidence="1">
    <location>
        <begin position="314"/>
        <end position="607"/>
    </location>
</feature>
<evidence type="ECO:0000256" key="2">
    <source>
        <dbReference type="SAM" id="MobiDB-lite"/>
    </source>
</evidence>